<comment type="caution">
    <text evidence="2">The sequence shown here is derived from an EMBL/GenBank/DDBJ whole genome shotgun (WGS) entry which is preliminary data.</text>
</comment>
<dbReference type="eggNOG" id="COG1664">
    <property type="taxonomic scope" value="Bacteria"/>
</dbReference>
<keyword evidence="3" id="KW-1185">Reference proteome</keyword>
<sequence>MGFLTDDISINTILGEGSFFSQKLQIKGNVRIEGDVDGDINATGNVFIGEKARIKGDINAESAEIYGIVLGDIVAPGGIKIFSTAAVIGDICSKKVQIAMKAIFHGHCISHKDEEAYKKSKEAHESEQAVLGNKIGGYRSGVLGS</sequence>
<dbReference type="OrthoDB" id="350414at2"/>
<dbReference type="AlphaFoldDB" id="H7EIA8"/>
<accession>H7EIA8</accession>
<dbReference type="RefSeq" id="WP_002702631.1">
    <property type="nucleotide sequence ID" value="NZ_AGRW01000035.1"/>
</dbReference>
<comment type="similarity">
    <text evidence="1">Belongs to the bactofilin family.</text>
</comment>
<dbReference type="PANTHER" id="PTHR35024">
    <property type="entry name" value="HYPOTHETICAL CYTOSOLIC PROTEIN"/>
    <property type="match status" value="1"/>
</dbReference>
<dbReference type="InterPro" id="IPR007607">
    <property type="entry name" value="BacA/B"/>
</dbReference>
<dbReference type="PANTHER" id="PTHR35024:SF4">
    <property type="entry name" value="POLYMER-FORMING CYTOSKELETAL PROTEIN"/>
    <property type="match status" value="1"/>
</dbReference>
<protein>
    <recommendedName>
        <fullName evidence="4">Integral membrane protein CcmA involved in cell shape determination</fullName>
    </recommendedName>
</protein>
<dbReference type="STRING" id="907348.TresaDRAFT_2527"/>
<proteinExistence type="inferred from homology"/>
<dbReference type="EMBL" id="AGRW01000035">
    <property type="protein sequence ID" value="EIC02678.1"/>
    <property type="molecule type" value="Genomic_DNA"/>
</dbReference>
<evidence type="ECO:0000256" key="1">
    <source>
        <dbReference type="ARBA" id="ARBA00044755"/>
    </source>
</evidence>
<organism evidence="2 3">
    <name type="scientific">Treponema saccharophilum DSM 2985</name>
    <dbReference type="NCBI Taxonomy" id="907348"/>
    <lineage>
        <taxon>Bacteria</taxon>
        <taxon>Pseudomonadati</taxon>
        <taxon>Spirochaetota</taxon>
        <taxon>Spirochaetia</taxon>
        <taxon>Spirochaetales</taxon>
        <taxon>Treponemataceae</taxon>
        <taxon>Treponema</taxon>
    </lineage>
</organism>
<gene>
    <name evidence="2" type="ORF">TresaDRAFT_2527</name>
</gene>
<evidence type="ECO:0008006" key="4">
    <source>
        <dbReference type="Google" id="ProtNLM"/>
    </source>
</evidence>
<evidence type="ECO:0000313" key="2">
    <source>
        <dbReference type="EMBL" id="EIC02678.1"/>
    </source>
</evidence>
<reference evidence="2 3" key="1">
    <citation type="submission" date="2011-09" db="EMBL/GenBank/DDBJ databases">
        <title>The draft genome of Treponema saccharophilum DSM 2985.</title>
        <authorList>
            <consortium name="US DOE Joint Genome Institute (JGI-PGF)"/>
            <person name="Lucas S."/>
            <person name="Copeland A."/>
            <person name="Lapidus A."/>
            <person name="Glavina del Rio T."/>
            <person name="Dalin E."/>
            <person name="Tice H."/>
            <person name="Bruce D."/>
            <person name="Goodwin L."/>
            <person name="Pitluck S."/>
            <person name="Peters L."/>
            <person name="Kyrpides N."/>
            <person name="Mavromatis K."/>
            <person name="Ivanova N."/>
            <person name="Markowitz V."/>
            <person name="Cheng J.-F."/>
            <person name="Hugenholtz P."/>
            <person name="Woyke T."/>
            <person name="Wu D."/>
            <person name="Gronow S."/>
            <person name="Wellnitz S."/>
            <person name="Brambilla E."/>
            <person name="Klenk H.-P."/>
            <person name="Eisen J.A."/>
        </authorList>
    </citation>
    <scope>NUCLEOTIDE SEQUENCE [LARGE SCALE GENOMIC DNA]</scope>
    <source>
        <strain evidence="2 3">DSM 2985</strain>
    </source>
</reference>
<dbReference type="Proteomes" id="UP000003571">
    <property type="component" value="Unassembled WGS sequence"/>
</dbReference>
<dbReference type="Pfam" id="PF04519">
    <property type="entry name" value="Bactofilin"/>
    <property type="match status" value="1"/>
</dbReference>
<name>H7EIA8_9SPIR</name>
<dbReference type="PATRIC" id="fig|907348.3.peg.550"/>
<evidence type="ECO:0000313" key="3">
    <source>
        <dbReference type="Proteomes" id="UP000003571"/>
    </source>
</evidence>